<accession>A0A098S0I0</accession>
<evidence type="ECO:0000256" key="2">
    <source>
        <dbReference type="SAM" id="MobiDB-lite"/>
    </source>
</evidence>
<comment type="caution">
    <text evidence="4">The sequence shown here is derived from an EMBL/GenBank/DDBJ whole genome shotgun (WGS) entry which is preliminary data.</text>
</comment>
<sequence length="503" mass="57651">MEPLNHKRIVAGRYVLRRQLGRGGFSEVWLADDTRSNGGHNREVAIKFYQPTPEFSDLYNKVLRNEYRILSQINHPHLVSALDMNLSHKPRYVVLQYIRNGSLSEMLRGQHSLGEAEIARFLQQIGSALQALHKNGNIHGDLKPENILLDERHSFYLCDLGVYDKSDSRAQLLAESPVHQSPEHKDGKELSPASDIFSIGVILYEMCQGFWEERSIPAHQLVKLGLEMPKIDSNRYTNRLQQIIDYCWDADPNKRITATNLVEYGNFWGQSGHWPAIGNSRYTIPKTEPQPEPAPSPSPQPPRWQQEEKEPPGAEPPGKTVRGKRKASVVRMRSYMIGIFFIALLSSGGYAFKTHQESTHESLLEQAYQAKEANMYSTAYTIAKKAATSVPPWRSDIRGEELKERLFQKALQLKQEKELLHDSDKFELALTKLDTMKFFAPALFKPEDLDRQERVIKADMYKHLANRDVKNRDYASAESNFKESLKFVEDPEVRKALEDLKAH</sequence>
<keyword evidence="1" id="KW-0547">Nucleotide-binding</keyword>
<organism evidence="4 5">
    <name type="scientific">Phaeodactylibacter xiamenensis</name>
    <dbReference type="NCBI Taxonomy" id="1524460"/>
    <lineage>
        <taxon>Bacteria</taxon>
        <taxon>Pseudomonadati</taxon>
        <taxon>Bacteroidota</taxon>
        <taxon>Saprospiria</taxon>
        <taxon>Saprospirales</taxon>
        <taxon>Haliscomenobacteraceae</taxon>
        <taxon>Phaeodactylibacter</taxon>
    </lineage>
</organism>
<evidence type="ECO:0000313" key="4">
    <source>
        <dbReference type="EMBL" id="KGE85814.1"/>
    </source>
</evidence>
<gene>
    <name evidence="4" type="ORF">IX84_24580</name>
</gene>
<feature type="compositionally biased region" description="Pro residues" evidence="2">
    <location>
        <begin position="288"/>
        <end position="302"/>
    </location>
</feature>
<name>A0A098S0I0_9BACT</name>
<dbReference type="InterPro" id="IPR000719">
    <property type="entry name" value="Prot_kinase_dom"/>
</dbReference>
<evidence type="ECO:0000256" key="1">
    <source>
        <dbReference type="PROSITE-ProRule" id="PRU10141"/>
    </source>
</evidence>
<dbReference type="STRING" id="1524460.IX84_24580"/>
<dbReference type="GO" id="GO:0005524">
    <property type="term" value="F:ATP binding"/>
    <property type="evidence" value="ECO:0007669"/>
    <property type="project" value="UniProtKB-UniRule"/>
</dbReference>
<reference evidence="4 5" key="1">
    <citation type="journal article" date="2014" name="Int. J. Syst. Evol. Microbiol.">
        <title>Phaeodactylibacter xiamenensis gen. nov., sp. nov., a member of the family Saprospiraceae isolated from the marine alga Phaeodactylum tricornutum.</title>
        <authorList>
            <person name="Chen Z.Jr."/>
            <person name="Lei X."/>
            <person name="Lai Q."/>
            <person name="Li Y."/>
            <person name="Zhang B."/>
            <person name="Zhang J."/>
            <person name="Zhang H."/>
            <person name="Yang L."/>
            <person name="Zheng W."/>
            <person name="Tian Y."/>
            <person name="Yu Z."/>
            <person name="Xu H.Jr."/>
            <person name="Zheng T."/>
        </authorList>
    </citation>
    <scope>NUCLEOTIDE SEQUENCE [LARGE SCALE GENOMIC DNA]</scope>
    <source>
        <strain evidence="4 5">KD52</strain>
    </source>
</reference>
<dbReference type="AlphaFoldDB" id="A0A098S0I0"/>
<dbReference type="OrthoDB" id="9813021at2"/>
<dbReference type="InterPro" id="IPR011009">
    <property type="entry name" value="Kinase-like_dom_sf"/>
</dbReference>
<dbReference type="EMBL" id="JPOS01000083">
    <property type="protein sequence ID" value="KGE85814.1"/>
    <property type="molecule type" value="Genomic_DNA"/>
</dbReference>
<dbReference type="SUPFAM" id="SSF56112">
    <property type="entry name" value="Protein kinase-like (PK-like)"/>
    <property type="match status" value="1"/>
</dbReference>
<dbReference type="PROSITE" id="PS50011">
    <property type="entry name" value="PROTEIN_KINASE_DOM"/>
    <property type="match status" value="1"/>
</dbReference>
<keyword evidence="1" id="KW-0067">ATP-binding</keyword>
<dbReference type="Pfam" id="PF00069">
    <property type="entry name" value="Pkinase"/>
    <property type="match status" value="1"/>
</dbReference>
<dbReference type="InterPro" id="IPR045269">
    <property type="entry name" value="Atg1-like"/>
</dbReference>
<dbReference type="GO" id="GO:0005737">
    <property type="term" value="C:cytoplasm"/>
    <property type="evidence" value="ECO:0007669"/>
    <property type="project" value="TreeGrafter"/>
</dbReference>
<dbReference type="RefSeq" id="WP_044226606.1">
    <property type="nucleotide sequence ID" value="NZ_JBKAGJ010000002.1"/>
</dbReference>
<dbReference type="GO" id="GO:0004674">
    <property type="term" value="F:protein serine/threonine kinase activity"/>
    <property type="evidence" value="ECO:0007669"/>
    <property type="project" value="InterPro"/>
</dbReference>
<dbReference type="PANTHER" id="PTHR24348">
    <property type="entry name" value="SERINE/THREONINE-PROTEIN KINASE UNC-51-RELATED"/>
    <property type="match status" value="1"/>
</dbReference>
<keyword evidence="5" id="KW-1185">Reference proteome</keyword>
<evidence type="ECO:0000313" key="5">
    <source>
        <dbReference type="Proteomes" id="UP000029736"/>
    </source>
</evidence>
<evidence type="ECO:0000259" key="3">
    <source>
        <dbReference type="PROSITE" id="PS50011"/>
    </source>
</evidence>
<dbReference type="CDD" id="cd14014">
    <property type="entry name" value="STKc_PknB_like"/>
    <property type="match status" value="1"/>
</dbReference>
<feature type="region of interest" description="Disordered" evidence="2">
    <location>
        <begin position="279"/>
        <end position="325"/>
    </location>
</feature>
<dbReference type="Proteomes" id="UP000029736">
    <property type="component" value="Unassembled WGS sequence"/>
</dbReference>
<dbReference type="InterPro" id="IPR017441">
    <property type="entry name" value="Protein_kinase_ATP_BS"/>
</dbReference>
<dbReference type="SMART" id="SM00220">
    <property type="entry name" value="S_TKc"/>
    <property type="match status" value="1"/>
</dbReference>
<dbReference type="Gene3D" id="1.10.510.10">
    <property type="entry name" value="Transferase(Phosphotransferase) domain 1"/>
    <property type="match status" value="1"/>
</dbReference>
<feature type="binding site" evidence="1">
    <location>
        <position position="47"/>
    </location>
    <ligand>
        <name>ATP</name>
        <dbReference type="ChEBI" id="CHEBI:30616"/>
    </ligand>
</feature>
<dbReference type="PROSITE" id="PS00107">
    <property type="entry name" value="PROTEIN_KINASE_ATP"/>
    <property type="match status" value="1"/>
</dbReference>
<protein>
    <recommendedName>
        <fullName evidence="3">Protein kinase domain-containing protein</fullName>
    </recommendedName>
</protein>
<feature type="domain" description="Protein kinase" evidence="3">
    <location>
        <begin position="14"/>
        <end position="267"/>
    </location>
</feature>
<proteinExistence type="predicted"/>